<dbReference type="InterPro" id="IPR038731">
    <property type="entry name" value="RgtA/B/C-like"/>
</dbReference>
<evidence type="ECO:0000256" key="4">
    <source>
        <dbReference type="ARBA" id="ARBA00022679"/>
    </source>
</evidence>
<feature type="transmembrane region" description="Helical" evidence="9">
    <location>
        <begin position="144"/>
        <end position="163"/>
    </location>
</feature>
<dbReference type="InterPro" id="IPR050297">
    <property type="entry name" value="LipidA_mod_glycosyltrf_83"/>
</dbReference>
<dbReference type="GO" id="GO:0005886">
    <property type="term" value="C:plasma membrane"/>
    <property type="evidence" value="ECO:0007669"/>
    <property type="project" value="UniProtKB-SubCell"/>
</dbReference>
<evidence type="ECO:0000256" key="3">
    <source>
        <dbReference type="ARBA" id="ARBA00022676"/>
    </source>
</evidence>
<accession>A0A0P6X4R2</accession>
<dbReference type="OrthoDB" id="161174at2"/>
<keyword evidence="7 9" id="KW-0472">Membrane</keyword>
<keyword evidence="4" id="KW-0808">Transferase</keyword>
<evidence type="ECO:0000256" key="8">
    <source>
        <dbReference type="SAM" id="MobiDB-lite"/>
    </source>
</evidence>
<feature type="transmembrane region" description="Helical" evidence="9">
    <location>
        <begin position="501"/>
        <end position="519"/>
    </location>
</feature>
<dbReference type="Pfam" id="PF13231">
    <property type="entry name" value="PMT_2"/>
    <property type="match status" value="1"/>
</dbReference>
<feature type="transmembrane region" description="Helical" evidence="9">
    <location>
        <begin position="79"/>
        <end position="97"/>
    </location>
</feature>
<comment type="subcellular location">
    <subcellularLocation>
        <location evidence="1">Cell membrane</location>
        <topology evidence="1">Multi-pass membrane protein</topology>
    </subcellularLocation>
</comment>
<evidence type="ECO:0000313" key="11">
    <source>
        <dbReference type="EMBL" id="KPL74893.1"/>
    </source>
</evidence>
<keyword evidence="3" id="KW-0328">Glycosyltransferase</keyword>
<dbReference type="RefSeq" id="WP_061915760.1">
    <property type="nucleotide sequence ID" value="NZ_DF967971.1"/>
</dbReference>
<gene>
    <name evidence="11" type="ORF">AC812_10215</name>
</gene>
<proteinExistence type="predicted"/>
<feature type="domain" description="Glycosyltransferase RgtA/B/C/D-like" evidence="10">
    <location>
        <begin position="278"/>
        <end position="436"/>
    </location>
</feature>
<feature type="transmembrane region" description="Helical" evidence="9">
    <location>
        <begin position="557"/>
        <end position="576"/>
    </location>
</feature>
<dbReference type="PANTHER" id="PTHR33908:SF11">
    <property type="entry name" value="MEMBRANE PROTEIN"/>
    <property type="match status" value="1"/>
</dbReference>
<dbReference type="PANTHER" id="PTHR33908">
    <property type="entry name" value="MANNOSYLTRANSFERASE YKCB-RELATED"/>
    <property type="match status" value="1"/>
</dbReference>
<evidence type="ECO:0000256" key="2">
    <source>
        <dbReference type="ARBA" id="ARBA00022475"/>
    </source>
</evidence>
<feature type="transmembrane region" description="Helical" evidence="9">
    <location>
        <begin position="418"/>
        <end position="440"/>
    </location>
</feature>
<feature type="transmembrane region" description="Helical" evidence="9">
    <location>
        <begin position="210"/>
        <end position="234"/>
    </location>
</feature>
<sequence length="739" mass="82569">MDESKEPTVLDYVKALLMPWKGKPPALSAKQPTADQSLVEPKEDLSTSPDITTLEMKVEEKGEPVVFPSSAEERLKLPIGWRTLLAFVLAVIGQSFLEPPRQQVSVALIFYGLAVVALIFAVISKEWLLAEYADHTATPMAVTVNRNPILLSLPLLLLAFIFFSGNRFTTLNLTLWLAGTISLVAGFYLPSRTRLSLKSKIRSFFLAPQVIIRITPWSILVLLAIGLVVFFRFYRLSEVPGEMFSDHAEKLMDVADVLQGQTSIFFPRNTGREAIQMYLTALIAIVAGTKLSFMSLKIGTALAGVLTLPFIYFSGREIGGNRVGLLAFVLAGVAYWANVIARIGLRFPLYPLFAAPTLYFLVKGLKYRSRNDFIWAGIFLGLGLHGYSPARLVPMVVVAAVIIYLIHRQSEGNRREAVIALILLAITSLAVFLPLLRYALSDPEMFAYRALTRLGETETVYPAPVGIVFLNNLWKSMIMFFYKNGNIWVHSIPNRPALDVISAALFFLGSTLVVIRYIRQRHWLDLFLLVSIPLLMMPSILSLAFPEENPSLNRSGGAIIPVFILAAVGLDAVIRSIERRYSNGYQRIIPLGVTALLIFFISSANYDLVFRQFDRQFMAGAWNTSQIGAVIRGFSEAQGNPDTAYVVPYPHWVDTRLVGINAGFPLKDYALWPDQFETTLSETRAKLFVINPRDEDAVHKLQELYPTGWLYFYDVELEGKDFLLYFVPPAGTEDGTVQP</sequence>
<evidence type="ECO:0000256" key="7">
    <source>
        <dbReference type="ARBA" id="ARBA00023136"/>
    </source>
</evidence>
<dbReference type="Proteomes" id="UP000050514">
    <property type="component" value="Unassembled WGS sequence"/>
</dbReference>
<feature type="transmembrane region" description="Helical" evidence="9">
    <location>
        <begin position="373"/>
        <end position="406"/>
    </location>
</feature>
<keyword evidence="2" id="KW-1003">Cell membrane</keyword>
<keyword evidence="5 9" id="KW-0812">Transmembrane</keyword>
<organism evidence="11 12">
    <name type="scientific">Bellilinea caldifistulae</name>
    <dbReference type="NCBI Taxonomy" id="360411"/>
    <lineage>
        <taxon>Bacteria</taxon>
        <taxon>Bacillati</taxon>
        <taxon>Chloroflexota</taxon>
        <taxon>Anaerolineae</taxon>
        <taxon>Anaerolineales</taxon>
        <taxon>Anaerolineaceae</taxon>
        <taxon>Bellilinea</taxon>
    </lineage>
</organism>
<comment type="caution">
    <text evidence="11">The sequence shown here is derived from an EMBL/GenBank/DDBJ whole genome shotgun (WGS) entry which is preliminary data.</text>
</comment>
<evidence type="ECO:0000259" key="10">
    <source>
        <dbReference type="Pfam" id="PF13231"/>
    </source>
</evidence>
<feature type="transmembrane region" description="Helical" evidence="9">
    <location>
        <begin position="526"/>
        <end position="545"/>
    </location>
</feature>
<evidence type="ECO:0000256" key="1">
    <source>
        <dbReference type="ARBA" id="ARBA00004651"/>
    </source>
</evidence>
<protein>
    <recommendedName>
        <fullName evidence="10">Glycosyltransferase RgtA/B/C/D-like domain-containing protein</fullName>
    </recommendedName>
</protein>
<evidence type="ECO:0000313" key="12">
    <source>
        <dbReference type="Proteomes" id="UP000050514"/>
    </source>
</evidence>
<dbReference type="GO" id="GO:0009103">
    <property type="term" value="P:lipopolysaccharide biosynthetic process"/>
    <property type="evidence" value="ECO:0007669"/>
    <property type="project" value="UniProtKB-ARBA"/>
</dbReference>
<feature type="transmembrane region" description="Helical" evidence="9">
    <location>
        <begin position="275"/>
        <end position="308"/>
    </location>
</feature>
<reference evidence="11 12" key="1">
    <citation type="submission" date="2015-07" db="EMBL/GenBank/DDBJ databases">
        <title>Draft genome of Bellilinea caldifistulae DSM 17877.</title>
        <authorList>
            <person name="Hemp J."/>
            <person name="Ward L.M."/>
            <person name="Pace L.A."/>
            <person name="Fischer W.W."/>
        </authorList>
    </citation>
    <scope>NUCLEOTIDE SEQUENCE [LARGE SCALE GENOMIC DNA]</scope>
    <source>
        <strain evidence="11 12">GOMI-1</strain>
    </source>
</reference>
<dbReference type="GO" id="GO:0016763">
    <property type="term" value="F:pentosyltransferase activity"/>
    <property type="evidence" value="ECO:0007669"/>
    <property type="project" value="TreeGrafter"/>
</dbReference>
<name>A0A0P6X4R2_9CHLR</name>
<dbReference type="AlphaFoldDB" id="A0A0P6X4R2"/>
<evidence type="ECO:0000256" key="9">
    <source>
        <dbReference type="SAM" id="Phobius"/>
    </source>
</evidence>
<keyword evidence="12" id="KW-1185">Reference proteome</keyword>
<feature type="transmembrane region" description="Helical" evidence="9">
    <location>
        <begin position="103"/>
        <end position="123"/>
    </location>
</feature>
<feature type="transmembrane region" description="Helical" evidence="9">
    <location>
        <begin position="320"/>
        <end position="337"/>
    </location>
</feature>
<evidence type="ECO:0000256" key="6">
    <source>
        <dbReference type="ARBA" id="ARBA00022989"/>
    </source>
</evidence>
<feature type="region of interest" description="Disordered" evidence="8">
    <location>
        <begin position="23"/>
        <end position="46"/>
    </location>
</feature>
<keyword evidence="6 9" id="KW-1133">Transmembrane helix</keyword>
<dbReference type="STRING" id="360411.AC812_10215"/>
<evidence type="ECO:0000256" key="5">
    <source>
        <dbReference type="ARBA" id="ARBA00022692"/>
    </source>
</evidence>
<feature type="transmembrane region" description="Helical" evidence="9">
    <location>
        <begin position="169"/>
        <end position="189"/>
    </location>
</feature>
<feature type="transmembrane region" description="Helical" evidence="9">
    <location>
        <begin position="460"/>
        <end position="481"/>
    </location>
</feature>
<dbReference type="EMBL" id="LGHJ01000016">
    <property type="protein sequence ID" value="KPL74893.1"/>
    <property type="molecule type" value="Genomic_DNA"/>
</dbReference>
<feature type="transmembrane region" description="Helical" evidence="9">
    <location>
        <begin position="588"/>
        <end position="606"/>
    </location>
</feature>